<dbReference type="PANTHER" id="PTHR42736:SF1">
    <property type="entry name" value="PROTEIN-GLUTAMINE GAMMA-GLUTAMYLTRANSFERASE"/>
    <property type="match status" value="1"/>
</dbReference>
<reference evidence="5" key="1">
    <citation type="journal article" date="2019" name="Int. J. Syst. Evol. Microbiol.">
        <title>The Global Catalogue of Microorganisms (GCM) 10K type strain sequencing project: providing services to taxonomists for standard genome sequencing and annotation.</title>
        <authorList>
            <consortium name="The Broad Institute Genomics Platform"/>
            <consortium name="The Broad Institute Genome Sequencing Center for Infectious Disease"/>
            <person name="Wu L."/>
            <person name="Ma J."/>
        </authorList>
    </citation>
    <scope>NUCLEOTIDE SEQUENCE [LARGE SCALE GENOMIC DNA]</scope>
    <source>
        <strain evidence="5">JCM 4594</strain>
    </source>
</reference>
<name>A0ABQ3AFE0_9ACTN</name>
<proteinExistence type="predicted"/>
<organism evidence="4 5">
    <name type="scientific">Streptomyces xanthochromogenes</name>
    <dbReference type="NCBI Taxonomy" id="67384"/>
    <lineage>
        <taxon>Bacteria</taxon>
        <taxon>Bacillati</taxon>
        <taxon>Actinomycetota</taxon>
        <taxon>Actinomycetes</taxon>
        <taxon>Kitasatosporales</taxon>
        <taxon>Streptomycetaceae</taxon>
        <taxon>Streptomyces</taxon>
    </lineage>
</organism>
<feature type="transmembrane region" description="Helical" evidence="2">
    <location>
        <begin position="118"/>
        <end position="136"/>
    </location>
</feature>
<feature type="domain" description="Transglutaminase-like" evidence="3">
    <location>
        <begin position="483"/>
        <end position="553"/>
    </location>
</feature>
<dbReference type="Pfam" id="PF11992">
    <property type="entry name" value="TgpA_N"/>
    <property type="match status" value="1"/>
</dbReference>
<dbReference type="Pfam" id="PF01841">
    <property type="entry name" value="Transglut_core"/>
    <property type="match status" value="1"/>
</dbReference>
<feature type="transmembrane region" description="Helical" evidence="2">
    <location>
        <begin position="143"/>
        <end position="160"/>
    </location>
</feature>
<dbReference type="EMBL" id="BMUU01000007">
    <property type="protein sequence ID" value="GGY46523.1"/>
    <property type="molecule type" value="Genomic_DNA"/>
</dbReference>
<dbReference type="SUPFAM" id="SSF54001">
    <property type="entry name" value="Cysteine proteinases"/>
    <property type="match status" value="1"/>
</dbReference>
<accession>A0ABQ3AFE0</accession>
<keyword evidence="2" id="KW-0812">Transmembrane</keyword>
<keyword evidence="2" id="KW-0472">Membrane</keyword>
<evidence type="ECO:0000256" key="2">
    <source>
        <dbReference type="SAM" id="Phobius"/>
    </source>
</evidence>
<sequence length="811" mass="85068">MSGRGRLALCAYLATVMAACSMLPLVAPASWLLQAAFLLAILTGVGALARRVPLARPLTVLAQAVVALLLLTLVFARHQALGGVLPGPDALVQLNSLLQQGATDVGQYAIPAPATSGIRLMMVGGVLVIGLAVDALAVTFRSAAPAGLPLLALYSVAAGLSSGGASWLWFVLAATGYLLLLLAEGRDRLSQWGRVFGGSARAPGRAQQSVFEHSAPLAPVRTGRRIGALALGIALVIPAMLPALDSGLLGNAGTGGDGDGTGGTISAVNPLVSLQNSLNQPEDREVMRYNTNAQDTKEMYLRIVALDEFDGASWKSSERHIKDVPDPLPRPDGLSPSVVTTDVQTSISAAGWYAQSWLPMPFPATQVNIKGDWRFEPVGRTLVGDRKQTTRGAQYTVSSLLVRPTAAQLAQAAAPSAALVKEYTRVPDSLPSVVSATARQVTNGAANNYERAVKLQDWFSTSGGFSYNTHVQSGSGTEAIANFLKEKEGFCVHFSFSMAAMARTLGIPARVAVGFTPGTPRPDGTMSVGLRDAHAWPELYFEGVGWTRFEPTPTRGTAPDYTRQQTPVDSPSSPAEPSKRASAEPSAAPSASDSCPPGDRRLGDCGPSAAAGVAGPTDSGPSAPALIGTVLGVAALLVLPLLPLLWRRRVRARRLGSGGRTPADAVARTLAAWQEITDTAWDHGIPPDESQTPRKAAARVVALGRLDGPAAESVHRAASAVEQVLYAPEPRPAAGLVDDVARVAAGLHAAAGRKQAWRAILAPRSAVRVIWSLSLRWERTRAAATGRTRDLANRLRPRPRKTPPPESAPVR</sequence>
<dbReference type="Gene3D" id="3.10.620.30">
    <property type="match status" value="1"/>
</dbReference>
<feature type="transmembrane region" description="Helical" evidence="2">
    <location>
        <begin position="28"/>
        <end position="49"/>
    </location>
</feature>
<gene>
    <name evidence="4" type="ORF">GCM10010326_45890</name>
</gene>
<feature type="region of interest" description="Disordered" evidence="1">
    <location>
        <begin position="551"/>
        <end position="619"/>
    </location>
</feature>
<dbReference type="SMART" id="SM00460">
    <property type="entry name" value="TGc"/>
    <property type="match status" value="1"/>
</dbReference>
<dbReference type="RefSeq" id="WP_190028130.1">
    <property type="nucleotide sequence ID" value="NZ_BMUU01000007.1"/>
</dbReference>
<evidence type="ECO:0000313" key="4">
    <source>
        <dbReference type="EMBL" id="GGY46523.1"/>
    </source>
</evidence>
<evidence type="ECO:0000313" key="5">
    <source>
        <dbReference type="Proteomes" id="UP000600946"/>
    </source>
</evidence>
<keyword evidence="5" id="KW-1185">Reference proteome</keyword>
<comment type="caution">
    <text evidence="4">The sequence shown here is derived from an EMBL/GenBank/DDBJ whole genome shotgun (WGS) entry which is preliminary data.</text>
</comment>
<evidence type="ECO:0000256" key="1">
    <source>
        <dbReference type="SAM" id="MobiDB-lite"/>
    </source>
</evidence>
<dbReference type="Pfam" id="PF13559">
    <property type="entry name" value="DUF4129"/>
    <property type="match status" value="1"/>
</dbReference>
<feature type="compositionally biased region" description="Low complexity" evidence="1">
    <location>
        <begin position="583"/>
        <end position="597"/>
    </location>
</feature>
<feature type="compositionally biased region" description="Basic and acidic residues" evidence="1">
    <location>
        <begin position="783"/>
        <end position="793"/>
    </location>
</feature>
<dbReference type="InterPro" id="IPR025403">
    <property type="entry name" value="TgpA-like_C"/>
</dbReference>
<dbReference type="GeneID" id="96292503"/>
<dbReference type="Proteomes" id="UP000600946">
    <property type="component" value="Unassembled WGS sequence"/>
</dbReference>
<feature type="transmembrane region" description="Helical" evidence="2">
    <location>
        <begin position="58"/>
        <end position="76"/>
    </location>
</feature>
<dbReference type="InterPro" id="IPR002931">
    <property type="entry name" value="Transglutaminase-like"/>
</dbReference>
<dbReference type="InterPro" id="IPR052901">
    <property type="entry name" value="Bact_TGase-like"/>
</dbReference>
<keyword evidence="2" id="KW-1133">Transmembrane helix</keyword>
<dbReference type="InterPro" id="IPR021878">
    <property type="entry name" value="TgpA_N"/>
</dbReference>
<feature type="region of interest" description="Disordered" evidence="1">
    <location>
        <begin position="783"/>
        <end position="811"/>
    </location>
</feature>
<feature type="compositionally biased region" description="Pro residues" evidence="1">
    <location>
        <begin position="802"/>
        <end position="811"/>
    </location>
</feature>
<evidence type="ECO:0000259" key="3">
    <source>
        <dbReference type="SMART" id="SM00460"/>
    </source>
</evidence>
<dbReference type="PANTHER" id="PTHR42736">
    <property type="entry name" value="PROTEIN-GLUTAMINE GAMMA-GLUTAMYLTRANSFERASE"/>
    <property type="match status" value="1"/>
</dbReference>
<protein>
    <submittedName>
        <fullName evidence="4">Transglutaminase</fullName>
    </submittedName>
</protein>
<dbReference type="InterPro" id="IPR038765">
    <property type="entry name" value="Papain-like_cys_pep_sf"/>
</dbReference>
<feature type="transmembrane region" description="Helical" evidence="2">
    <location>
        <begin position="625"/>
        <end position="646"/>
    </location>
</feature>
<dbReference type="PROSITE" id="PS51257">
    <property type="entry name" value="PROKAR_LIPOPROTEIN"/>
    <property type="match status" value="1"/>
</dbReference>